<gene>
    <name evidence="3" type="primary">blaR1</name>
    <name evidence="3" type="ORF">CLHOM_29780</name>
</gene>
<organism evidence="3 4">
    <name type="scientific">Clostridium homopropionicum DSM 5847</name>
    <dbReference type="NCBI Taxonomy" id="1121318"/>
    <lineage>
        <taxon>Bacteria</taxon>
        <taxon>Bacillati</taxon>
        <taxon>Bacillota</taxon>
        <taxon>Clostridia</taxon>
        <taxon>Eubacteriales</taxon>
        <taxon>Clostridiaceae</taxon>
        <taxon>Clostridium</taxon>
    </lineage>
</organism>
<keyword evidence="1" id="KW-0472">Membrane</keyword>
<dbReference type="EMBL" id="LHUR01000036">
    <property type="protein sequence ID" value="KOA18694.1"/>
    <property type="molecule type" value="Genomic_DNA"/>
</dbReference>
<proteinExistence type="predicted"/>
<sequence length="728" mass="83268">MERMFQIILVTSFYSSIVGISIIIIKTLLKNRISPKWHYIIWIILVIKLIIPFGPESTISIFNKVPSVITGVNITHVSGEAINTIQNKQTLNEQTNTNPSEITLDNGNKKYSINFYLSYVWLLGALLLICALLYTNYSLYLKLKKYSGNLNERVDMIFKEVKSEMGVNKSIQIIFQPIVNTPSLFGLFKPKIILPIEILDFSDREISYILLHELAHYKRRDILVNYILLIFQSIHWFNPIIWFCFKRIRDDMELATDQKVLSILQGNEYREYGRVLLKVLESLSSTRFSPRLIGIVDDKKNMEKRIKMIKMGGFFKSKRPIAFIIGFLCIVIMGLLLLTSGKTKDEKDINKFQAFMDSQTFKILVSPEKYALTMSSTIGIKLQPEFVGEAKTIQYYTSEGKFAGLDISTGKVEEYGKKLTLTYGIPVYWLPLIEEGLGKEGDKATVRIEVYNENHNVIAEKEIIIVFKDGFYAVVPNEGIIIGTNSQTKIDYPKTIDKAVSSAIIGRASAYKQGKVATEGHVILDSEEKDGIVKVYTVASYGAFGFENGVFTFVSGSGSIPTVIVFKKNNNNEYILKEYKEPMDGSYYTNSIKDMFPKKLWDKVLNPNNFPEIRKQQEEQATKYLESIGRKAEVISNYTERKLANINVQASNKLFSEYTKFDQELNKFPYWLGTIEKVEDGVRYIYETSQSKTSDGYDLIIFTKKKEDGIVVKEYKYKIVGGEPKLVE</sequence>
<evidence type="ECO:0000313" key="4">
    <source>
        <dbReference type="Proteomes" id="UP000037043"/>
    </source>
</evidence>
<feature type="transmembrane region" description="Helical" evidence="1">
    <location>
        <begin position="320"/>
        <end position="338"/>
    </location>
</feature>
<evidence type="ECO:0000256" key="1">
    <source>
        <dbReference type="SAM" id="Phobius"/>
    </source>
</evidence>
<feature type="transmembrane region" description="Helical" evidence="1">
    <location>
        <begin position="7"/>
        <end position="25"/>
    </location>
</feature>
<dbReference type="InterPro" id="IPR008756">
    <property type="entry name" value="Peptidase_M56"/>
</dbReference>
<dbReference type="AlphaFoldDB" id="A0A0L6Z6W3"/>
<keyword evidence="1" id="KW-1133">Transmembrane helix</keyword>
<dbReference type="InterPro" id="IPR052173">
    <property type="entry name" value="Beta-lactam_resp_regulator"/>
</dbReference>
<evidence type="ECO:0000313" key="3">
    <source>
        <dbReference type="EMBL" id="KOA18694.1"/>
    </source>
</evidence>
<keyword evidence="4" id="KW-1185">Reference proteome</keyword>
<reference evidence="4" key="1">
    <citation type="submission" date="2015-08" db="EMBL/GenBank/DDBJ databases">
        <title>Genome sequence of the strict anaerobe Clostridium homopropionicum LuHBu1 (DSM 5847T).</title>
        <authorList>
            <person name="Poehlein A."/>
            <person name="Beck M."/>
            <person name="Schiel-Bengelsdorf B."/>
            <person name="Bengelsdorf F.R."/>
            <person name="Daniel R."/>
            <person name="Duerre P."/>
        </authorList>
    </citation>
    <scope>NUCLEOTIDE SEQUENCE [LARGE SCALE GENOMIC DNA]</scope>
    <source>
        <strain evidence="4">DSM 5847</strain>
    </source>
</reference>
<comment type="caution">
    <text evidence="3">The sequence shown here is derived from an EMBL/GenBank/DDBJ whole genome shotgun (WGS) entry which is preliminary data.</text>
</comment>
<keyword evidence="1" id="KW-0812">Transmembrane</keyword>
<protein>
    <submittedName>
        <fullName evidence="3">Regulatory protein BlaR1</fullName>
    </submittedName>
</protein>
<feature type="transmembrane region" description="Helical" evidence="1">
    <location>
        <begin position="37"/>
        <end position="54"/>
    </location>
</feature>
<dbReference type="Pfam" id="PF05569">
    <property type="entry name" value="Peptidase_M56"/>
    <property type="match status" value="1"/>
</dbReference>
<dbReference type="Gene3D" id="3.30.2010.10">
    <property type="entry name" value="Metalloproteases ('zincins'), catalytic domain"/>
    <property type="match status" value="1"/>
</dbReference>
<feature type="transmembrane region" description="Helical" evidence="1">
    <location>
        <begin position="223"/>
        <end position="245"/>
    </location>
</feature>
<dbReference type="PANTHER" id="PTHR34978">
    <property type="entry name" value="POSSIBLE SENSOR-TRANSDUCER PROTEIN BLAR"/>
    <property type="match status" value="1"/>
</dbReference>
<dbReference type="RefSeq" id="WP_082204444.1">
    <property type="nucleotide sequence ID" value="NZ_LHUR01000036.1"/>
</dbReference>
<dbReference type="Proteomes" id="UP000037043">
    <property type="component" value="Unassembled WGS sequence"/>
</dbReference>
<feature type="transmembrane region" description="Helical" evidence="1">
    <location>
        <begin position="116"/>
        <end position="137"/>
    </location>
</feature>
<dbReference type="PATRIC" id="fig|1121318.3.peg.2990"/>
<name>A0A0L6Z6W3_9CLOT</name>
<dbReference type="CDD" id="cd07341">
    <property type="entry name" value="M56_BlaR1_MecR1_like"/>
    <property type="match status" value="1"/>
</dbReference>
<accession>A0A0L6Z6W3</accession>
<feature type="domain" description="Peptidase M56" evidence="2">
    <location>
        <begin position="9"/>
        <end position="309"/>
    </location>
</feature>
<evidence type="ECO:0000259" key="2">
    <source>
        <dbReference type="Pfam" id="PF05569"/>
    </source>
</evidence>
<dbReference type="PANTHER" id="PTHR34978:SF3">
    <property type="entry name" value="SLR0241 PROTEIN"/>
    <property type="match status" value="1"/>
</dbReference>
<dbReference type="STRING" id="36844.SAMN04488501_110115"/>